<gene>
    <name evidence="2" type="ORF">BAL341_3546</name>
</gene>
<organism evidence="2">
    <name type="scientific">Rheinheimera sp. BAL341</name>
    <dbReference type="NCBI Taxonomy" id="1708203"/>
    <lineage>
        <taxon>Bacteria</taxon>
        <taxon>Pseudomonadati</taxon>
        <taxon>Pseudomonadota</taxon>
        <taxon>Gammaproteobacteria</taxon>
        <taxon>Chromatiales</taxon>
        <taxon>Chromatiaceae</taxon>
        <taxon>Rheinheimera</taxon>
    </lineage>
</organism>
<reference evidence="2" key="1">
    <citation type="submission" date="2019-04" db="EMBL/GenBank/DDBJ databases">
        <authorList>
            <person name="Brambilla D."/>
        </authorList>
    </citation>
    <scope>NUCLEOTIDE SEQUENCE</scope>
    <source>
        <strain evidence="2">BAL1</strain>
    </source>
</reference>
<protein>
    <submittedName>
        <fullName evidence="2">General secretion pathway protein K / Type II secretory pathway, component PulK</fullName>
    </submittedName>
</protein>
<feature type="signal peptide" evidence="1">
    <location>
        <begin position="1"/>
        <end position="18"/>
    </location>
</feature>
<proteinExistence type="predicted"/>
<dbReference type="AlphaFoldDB" id="A0A486XV54"/>
<evidence type="ECO:0000313" key="2">
    <source>
        <dbReference type="EMBL" id="VHO06532.1"/>
    </source>
</evidence>
<dbReference type="EMBL" id="CAAJGR010000034">
    <property type="protein sequence ID" value="VHO06532.1"/>
    <property type="molecule type" value="Genomic_DNA"/>
</dbReference>
<keyword evidence="1" id="KW-0732">Signal</keyword>
<accession>A0A486XV54</accession>
<evidence type="ECO:0000256" key="1">
    <source>
        <dbReference type="SAM" id="SignalP"/>
    </source>
</evidence>
<name>A0A486XV54_9GAMM</name>
<sequence>MVSIISILLLLAVGFAQQSLRQTQQVQEALQQRLALYSAVNNIQLKLLTSHWYDQSQLGDINFYAHPFRYNLSEDSPELTVTLQDQNGLLDIRYPFPEIARVLQHFEIDATRANRLVSSLRAQQQTAYDPLNTNRFRLQLQSFAELANLPGWNIEILDKIKPFITLNGGTFNPAQAPDELLAILLPPSQSAIIRQWREEGQFTIRNFSALTGIVEDEIVQLHPGDTVLLTVKNQYGLQLQRLVKLSPYLNEPVIYYRQSYTPQQ</sequence>
<feature type="chain" id="PRO_5019862553" evidence="1">
    <location>
        <begin position="19"/>
        <end position="264"/>
    </location>
</feature>